<dbReference type="InterPro" id="IPR036058">
    <property type="entry name" value="Kazal_dom_sf"/>
</dbReference>
<evidence type="ECO:0000313" key="4">
    <source>
        <dbReference type="Proteomes" id="UP001163739"/>
    </source>
</evidence>
<dbReference type="Gene3D" id="3.30.60.30">
    <property type="match status" value="1"/>
</dbReference>
<dbReference type="Proteomes" id="UP001163739">
    <property type="component" value="Chromosome"/>
</dbReference>
<proteinExistence type="predicted"/>
<organism evidence="3 4">
    <name type="scientific">Alkalimarinus alittae</name>
    <dbReference type="NCBI Taxonomy" id="2961619"/>
    <lineage>
        <taxon>Bacteria</taxon>
        <taxon>Pseudomonadati</taxon>
        <taxon>Pseudomonadota</taxon>
        <taxon>Gammaproteobacteria</taxon>
        <taxon>Alteromonadales</taxon>
        <taxon>Alteromonadaceae</taxon>
        <taxon>Alkalimarinus</taxon>
    </lineage>
</organism>
<feature type="signal peptide" evidence="1">
    <location>
        <begin position="1"/>
        <end position="19"/>
    </location>
</feature>
<gene>
    <name evidence="3" type="ORF">NKI27_14625</name>
</gene>
<accession>A0ABY6MZM1</accession>
<dbReference type="SUPFAM" id="SSF100895">
    <property type="entry name" value="Kazal-type serine protease inhibitors"/>
    <property type="match status" value="1"/>
</dbReference>
<dbReference type="Pfam" id="PF00050">
    <property type="entry name" value="Kazal_1"/>
    <property type="match status" value="1"/>
</dbReference>
<evidence type="ECO:0000256" key="1">
    <source>
        <dbReference type="SAM" id="SignalP"/>
    </source>
</evidence>
<dbReference type="PROSITE" id="PS51465">
    <property type="entry name" value="KAZAL_2"/>
    <property type="match status" value="1"/>
</dbReference>
<evidence type="ECO:0000313" key="3">
    <source>
        <dbReference type="EMBL" id="UZE95288.1"/>
    </source>
</evidence>
<dbReference type="PROSITE" id="PS51257">
    <property type="entry name" value="PROKAR_LIPOPROTEIN"/>
    <property type="match status" value="1"/>
</dbReference>
<reference evidence="3" key="1">
    <citation type="submission" date="2022-06" db="EMBL/GenBank/DDBJ databases">
        <title>Alkalimarinus sp. nov., isolated from gut of a Alitta virens.</title>
        <authorList>
            <person name="Yang A.I."/>
            <person name="Shin N.-R."/>
        </authorList>
    </citation>
    <scope>NUCLEOTIDE SEQUENCE</scope>
    <source>
        <strain evidence="3">A2M4</strain>
    </source>
</reference>
<name>A0ABY6MZM1_9ALTE</name>
<dbReference type="RefSeq" id="WP_265046778.1">
    <property type="nucleotide sequence ID" value="NZ_CP100390.1"/>
</dbReference>
<keyword evidence="1" id="KW-0732">Signal</keyword>
<feature type="chain" id="PRO_5046604715" description="Kazal-like domain-containing protein" evidence="1">
    <location>
        <begin position="20"/>
        <end position="86"/>
    </location>
</feature>
<dbReference type="EMBL" id="CP100390">
    <property type="protein sequence ID" value="UZE95288.1"/>
    <property type="molecule type" value="Genomic_DNA"/>
</dbReference>
<dbReference type="InterPro" id="IPR002350">
    <property type="entry name" value="Kazal_dom"/>
</dbReference>
<sequence length="86" mass="9092">MKVLAHALGLIGMSCAIMACTATPEKIQVENQCKDPRPQICTMIYMPVCGLDEKGDINTYASGCNACSRADVVGYSDGACEDTAVQ</sequence>
<evidence type="ECO:0000259" key="2">
    <source>
        <dbReference type="PROSITE" id="PS51465"/>
    </source>
</evidence>
<protein>
    <recommendedName>
        <fullName evidence="2">Kazal-like domain-containing protein</fullName>
    </recommendedName>
</protein>
<keyword evidence="4" id="KW-1185">Reference proteome</keyword>
<feature type="domain" description="Kazal-like" evidence="2">
    <location>
        <begin position="27"/>
        <end position="82"/>
    </location>
</feature>